<evidence type="ECO:0000256" key="6">
    <source>
        <dbReference type="ARBA" id="ARBA00023284"/>
    </source>
</evidence>
<dbReference type="AlphaFoldDB" id="A0A1M5WCA6"/>
<dbReference type="InterPro" id="IPR050260">
    <property type="entry name" value="FAD-bd_OxRdtase"/>
</dbReference>
<gene>
    <name evidence="8" type="ORF">SAMN02746098_01557</name>
</gene>
<comment type="similarity">
    <text evidence="2">Belongs to the class-III pyridine nucleotide-disulfide oxidoreductase family.</text>
</comment>
<dbReference type="InterPro" id="IPR036873">
    <property type="entry name" value="Rhodanese-like_dom_sf"/>
</dbReference>
<dbReference type="Pfam" id="PF07992">
    <property type="entry name" value="Pyr_redox_2"/>
    <property type="match status" value="1"/>
</dbReference>
<dbReference type="EMBL" id="FQXJ01000005">
    <property type="protein sequence ID" value="SHH85229.1"/>
    <property type="molecule type" value="Genomic_DNA"/>
</dbReference>
<dbReference type="Pfam" id="PF02852">
    <property type="entry name" value="Pyr_redox_dim"/>
    <property type="match status" value="1"/>
</dbReference>
<dbReference type="PANTHER" id="PTHR43429">
    <property type="entry name" value="PYRIDINE NUCLEOTIDE-DISULFIDE OXIDOREDUCTASE DOMAIN-CONTAINING"/>
    <property type="match status" value="1"/>
</dbReference>
<dbReference type="Pfam" id="PF00581">
    <property type="entry name" value="Rhodanese"/>
    <property type="match status" value="1"/>
</dbReference>
<dbReference type="PROSITE" id="PS50206">
    <property type="entry name" value="RHODANESE_3"/>
    <property type="match status" value="1"/>
</dbReference>
<dbReference type="Proteomes" id="UP000183954">
    <property type="component" value="Unassembled WGS sequence"/>
</dbReference>
<sequence>MDLSLIEGVAYLCMLVPKLDDLMMTSYGVMRDTEFFRKQKNVTVLTHTEAIKINREEKKVIARNLISGLEDSITYDYLVLATGAKPSIPPISGADLNHVFTLHHPHDAQTLKEFIKANKIKHVTVMGSGLIGMEPADALASPRLKVVLCEAESQVLPKLLDVDMAKLIESKIIESGVDISLSCRVNALEGDAEGNVCRVVTEQGTIDTEAVVIATGVRPVVDLASNAGITIGSTGAIQVDEHMMTSDPAIYAGGDCAEQHHLITGEPVYIPLASTANKQGRVIADHIGGIDTRFAPVEGTSVPQAFDLNIGRTGLGEKEAKEKGYNVVTSVSSGLDSTHYYPMHANITTKLIAEQESGRLLGAQVCGMGESVKRLDVLATALKFGAKVEDLIDLDLAYAPPFATAIDVLIHAATTQENMRLGLAKGITAETVQKRLQAGERLYILDDRELEEVEASPLPIEGTVVISLGELRDRWEEIQTDSLIVTVCGLGIRGYEAACMLKGKGLKEVAFLQGGISVTKAYFK</sequence>
<dbReference type="Gene3D" id="3.50.50.60">
    <property type="entry name" value="FAD/NAD(P)-binding domain"/>
    <property type="match status" value="2"/>
</dbReference>
<evidence type="ECO:0000256" key="2">
    <source>
        <dbReference type="ARBA" id="ARBA00009130"/>
    </source>
</evidence>
<evidence type="ECO:0000256" key="1">
    <source>
        <dbReference type="ARBA" id="ARBA00001974"/>
    </source>
</evidence>
<dbReference type="InterPro" id="IPR004099">
    <property type="entry name" value="Pyr_nucl-diS_OxRdtase_dimer"/>
</dbReference>
<evidence type="ECO:0000256" key="3">
    <source>
        <dbReference type="ARBA" id="ARBA00022630"/>
    </source>
</evidence>
<evidence type="ECO:0000259" key="7">
    <source>
        <dbReference type="PROSITE" id="PS50206"/>
    </source>
</evidence>
<proteinExistence type="inferred from homology"/>
<keyword evidence="5" id="KW-0560">Oxidoreductase</keyword>
<dbReference type="PANTHER" id="PTHR43429:SF1">
    <property type="entry name" value="NAD(P)H SULFUR OXIDOREDUCTASE (COA-DEPENDENT)"/>
    <property type="match status" value="1"/>
</dbReference>
<dbReference type="InterPro" id="IPR036188">
    <property type="entry name" value="FAD/NAD-bd_sf"/>
</dbReference>
<keyword evidence="4" id="KW-0274">FAD</keyword>
<dbReference type="Gene3D" id="3.40.250.10">
    <property type="entry name" value="Rhodanese-like domain"/>
    <property type="match status" value="1"/>
</dbReference>
<keyword evidence="9" id="KW-1185">Reference proteome</keyword>
<dbReference type="InterPro" id="IPR001763">
    <property type="entry name" value="Rhodanese-like_dom"/>
</dbReference>
<evidence type="ECO:0000256" key="5">
    <source>
        <dbReference type="ARBA" id="ARBA00023002"/>
    </source>
</evidence>
<evidence type="ECO:0000313" key="8">
    <source>
        <dbReference type="EMBL" id="SHH85229.1"/>
    </source>
</evidence>
<dbReference type="PRINTS" id="PR00368">
    <property type="entry name" value="FADPNR"/>
</dbReference>
<organism evidence="8 9">
    <name type="scientific">Desulfosporosinus lacus DSM 15449</name>
    <dbReference type="NCBI Taxonomy" id="1121420"/>
    <lineage>
        <taxon>Bacteria</taxon>
        <taxon>Bacillati</taxon>
        <taxon>Bacillota</taxon>
        <taxon>Clostridia</taxon>
        <taxon>Eubacteriales</taxon>
        <taxon>Desulfitobacteriaceae</taxon>
        <taxon>Desulfosporosinus</taxon>
    </lineage>
</organism>
<dbReference type="SUPFAM" id="SSF55424">
    <property type="entry name" value="FAD/NAD-linked reductases, dimerisation (C-terminal) domain"/>
    <property type="match status" value="1"/>
</dbReference>
<reference evidence="9" key="1">
    <citation type="submission" date="2016-11" db="EMBL/GenBank/DDBJ databases">
        <authorList>
            <person name="Varghese N."/>
            <person name="Submissions S."/>
        </authorList>
    </citation>
    <scope>NUCLEOTIDE SEQUENCE [LARGE SCALE GENOMIC DNA]</scope>
    <source>
        <strain evidence="9">DSM 15449</strain>
    </source>
</reference>
<dbReference type="SMART" id="SM00450">
    <property type="entry name" value="RHOD"/>
    <property type="match status" value="1"/>
</dbReference>
<evidence type="ECO:0000256" key="4">
    <source>
        <dbReference type="ARBA" id="ARBA00022827"/>
    </source>
</evidence>
<dbReference type="SUPFAM" id="SSF51905">
    <property type="entry name" value="FAD/NAD(P)-binding domain"/>
    <property type="match status" value="2"/>
</dbReference>
<name>A0A1M5WCA6_9FIRM</name>
<dbReference type="SUPFAM" id="SSF52821">
    <property type="entry name" value="Rhodanese/Cell cycle control phosphatase"/>
    <property type="match status" value="1"/>
</dbReference>
<evidence type="ECO:0000313" key="9">
    <source>
        <dbReference type="Proteomes" id="UP000183954"/>
    </source>
</evidence>
<keyword evidence="6" id="KW-0676">Redox-active center</keyword>
<accession>A0A1M5WCA6</accession>
<protein>
    <submittedName>
        <fullName evidence="8">NADPH-dependent 2,4-dienoyl-CoA reductase, sulfur reductase</fullName>
    </submittedName>
</protein>
<dbReference type="InterPro" id="IPR016156">
    <property type="entry name" value="FAD/NAD-linked_Rdtase_dimer_sf"/>
</dbReference>
<dbReference type="STRING" id="1121420.SAMN02746098_01557"/>
<feature type="domain" description="Rhodanese" evidence="7">
    <location>
        <begin position="438"/>
        <end position="524"/>
    </location>
</feature>
<keyword evidence="3" id="KW-0285">Flavoprotein</keyword>
<dbReference type="InterPro" id="IPR023753">
    <property type="entry name" value="FAD/NAD-binding_dom"/>
</dbReference>
<comment type="cofactor">
    <cofactor evidence="1">
        <name>FAD</name>
        <dbReference type="ChEBI" id="CHEBI:57692"/>
    </cofactor>
</comment>
<dbReference type="GO" id="GO:0016491">
    <property type="term" value="F:oxidoreductase activity"/>
    <property type="evidence" value="ECO:0007669"/>
    <property type="project" value="UniProtKB-KW"/>
</dbReference>